<protein>
    <recommendedName>
        <fullName evidence="3">Peptidase A2 domain-containing protein</fullName>
    </recommendedName>
</protein>
<comment type="caution">
    <text evidence="1">The sequence shown here is derived from an EMBL/GenBank/DDBJ whole genome shotgun (WGS) entry which is preliminary data.</text>
</comment>
<reference evidence="1 2" key="1">
    <citation type="journal article" date="2018" name="PLoS Genet.">
        <title>Population sequencing reveals clonal diversity and ancestral inbreeding in the grapevine cultivar Chardonnay.</title>
        <authorList>
            <person name="Roach M.J."/>
            <person name="Johnson D.L."/>
            <person name="Bohlmann J."/>
            <person name="van Vuuren H.J."/>
            <person name="Jones S.J."/>
            <person name="Pretorius I.S."/>
            <person name="Schmidt S.A."/>
            <person name="Borneman A.R."/>
        </authorList>
    </citation>
    <scope>NUCLEOTIDE SEQUENCE [LARGE SCALE GENOMIC DNA]</scope>
    <source>
        <strain evidence="2">cv. Chardonnay</strain>
        <tissue evidence="1">Leaf</tissue>
    </source>
</reference>
<gene>
    <name evidence="1" type="ORF">CK203_100866</name>
</gene>
<name>A0A438CZJ0_VITVI</name>
<dbReference type="PANTHER" id="PTHR48475">
    <property type="entry name" value="RIBONUCLEASE H"/>
    <property type="match status" value="1"/>
</dbReference>
<evidence type="ECO:0008006" key="3">
    <source>
        <dbReference type="Google" id="ProtNLM"/>
    </source>
</evidence>
<dbReference type="Gene3D" id="3.10.10.10">
    <property type="entry name" value="HIV Type 1 Reverse Transcriptase, subunit A, domain 1"/>
    <property type="match status" value="1"/>
</dbReference>
<dbReference type="PANTHER" id="PTHR48475:SF2">
    <property type="entry name" value="RIBONUCLEASE H"/>
    <property type="match status" value="1"/>
</dbReference>
<proteinExistence type="predicted"/>
<accession>A0A438CZJ0</accession>
<dbReference type="Proteomes" id="UP000288805">
    <property type="component" value="Unassembled WGS sequence"/>
</dbReference>
<dbReference type="SUPFAM" id="SSF56672">
    <property type="entry name" value="DNA/RNA polymerases"/>
    <property type="match status" value="1"/>
</dbReference>
<dbReference type="InterPro" id="IPR043502">
    <property type="entry name" value="DNA/RNA_pol_sf"/>
</dbReference>
<sequence>MIRDLSDFRWLEPIKTNQKSPLLSGKANQGGAPETIHPHSWWAERNGLGFGRPSPTTSTAPRVVINYIHRGHIDEKYNSKRKRKRLFGVASVREWINSIQHNLPDGNMRPVDDTIIFPPINANWVLRPHEDALILTLGMSGFDVKRVLIDLGSSTDLLQMSAYRQIGLSSSALENSRHILYGFNGATTTSLGDVVLPVQAGLVTSNVQFSVMVSYLIEDEQINLFGSQLAALYCYQVRIIQAEVDKLLESGFIREVEYPDWLANVVVVPKKSGKWRAFDEVKRYLTKPSILSSPQTGEQFYMYLAVSDYAAHQVTVLTNQPLRSTLHKLDLSGRMLKWTIELSDYGTKYHLRLTSKGQVMTNFIVELPPKPSHLDEFPGKGWWILHVDGASRAFGSGVGLIL</sequence>
<evidence type="ECO:0000313" key="2">
    <source>
        <dbReference type="Proteomes" id="UP000288805"/>
    </source>
</evidence>
<dbReference type="EMBL" id="QGNW01001884">
    <property type="protein sequence ID" value="RVW28616.1"/>
    <property type="molecule type" value="Genomic_DNA"/>
</dbReference>
<organism evidence="1 2">
    <name type="scientific">Vitis vinifera</name>
    <name type="common">Grape</name>
    <dbReference type="NCBI Taxonomy" id="29760"/>
    <lineage>
        <taxon>Eukaryota</taxon>
        <taxon>Viridiplantae</taxon>
        <taxon>Streptophyta</taxon>
        <taxon>Embryophyta</taxon>
        <taxon>Tracheophyta</taxon>
        <taxon>Spermatophyta</taxon>
        <taxon>Magnoliopsida</taxon>
        <taxon>eudicotyledons</taxon>
        <taxon>Gunneridae</taxon>
        <taxon>Pentapetalae</taxon>
        <taxon>rosids</taxon>
        <taxon>Vitales</taxon>
        <taxon>Vitaceae</taxon>
        <taxon>Viteae</taxon>
        <taxon>Vitis</taxon>
    </lineage>
</organism>
<evidence type="ECO:0000313" key="1">
    <source>
        <dbReference type="EMBL" id="RVW28616.1"/>
    </source>
</evidence>
<dbReference type="AlphaFoldDB" id="A0A438CZJ0"/>